<sequence>MNNNRLKFLREHAATLERFAVETASRSDRDPGNLLLRAVAHNQRQCADEAASELRQALKDSVS</sequence>
<comment type="caution">
    <text evidence="1">The sequence shown here is derived from an EMBL/GenBank/DDBJ whole genome shotgun (WGS) entry which is preliminary data.</text>
</comment>
<proteinExistence type="predicted"/>
<name>A0A4Y9S214_9BURK</name>
<dbReference type="EMBL" id="SPVF01000234">
    <property type="protein sequence ID" value="TFW15410.1"/>
    <property type="molecule type" value="Genomic_DNA"/>
</dbReference>
<evidence type="ECO:0000313" key="1">
    <source>
        <dbReference type="EMBL" id="TFW15410.1"/>
    </source>
</evidence>
<protein>
    <submittedName>
        <fullName evidence="1">Uncharacterized protein</fullName>
    </submittedName>
</protein>
<accession>A0A4Y9S214</accession>
<organism evidence="1 2">
    <name type="scientific">Zemynaea arenosa</name>
    <dbReference type="NCBI Taxonomy" id="2561931"/>
    <lineage>
        <taxon>Bacteria</taxon>
        <taxon>Pseudomonadati</taxon>
        <taxon>Pseudomonadota</taxon>
        <taxon>Betaproteobacteria</taxon>
        <taxon>Burkholderiales</taxon>
        <taxon>Oxalobacteraceae</taxon>
        <taxon>Telluria group</taxon>
        <taxon>Zemynaea</taxon>
    </lineage>
</organism>
<dbReference type="AlphaFoldDB" id="A0A4Y9S214"/>
<dbReference type="Proteomes" id="UP000298438">
    <property type="component" value="Unassembled WGS sequence"/>
</dbReference>
<reference evidence="1 2" key="1">
    <citation type="submission" date="2019-03" db="EMBL/GenBank/DDBJ databases">
        <title>Draft Genome Sequence of Massilia arenosa sp. nov., a Novel Massilia Species Isolated from a Sandy-loam Maize Soil.</title>
        <authorList>
            <person name="Raths R."/>
            <person name="Peta V."/>
            <person name="Bucking H."/>
        </authorList>
    </citation>
    <scope>NUCLEOTIDE SEQUENCE [LARGE SCALE GENOMIC DNA]</scope>
    <source>
        <strain evidence="1 2">MC02</strain>
    </source>
</reference>
<dbReference type="RefSeq" id="WP_135208655.1">
    <property type="nucleotide sequence ID" value="NZ_SPVF01000234.1"/>
</dbReference>
<evidence type="ECO:0000313" key="2">
    <source>
        <dbReference type="Proteomes" id="UP000298438"/>
    </source>
</evidence>
<gene>
    <name evidence="1" type="ORF">E4L96_18315</name>
</gene>
<keyword evidence="2" id="KW-1185">Reference proteome</keyword>